<comment type="pathway">
    <text evidence="2">Carotenoid biosynthesis.</text>
</comment>
<keyword evidence="7" id="KW-0413">Isomerase</keyword>
<feature type="transmembrane region" description="Helical" evidence="8">
    <location>
        <begin position="80"/>
        <end position="102"/>
    </location>
</feature>
<reference evidence="10 11" key="1">
    <citation type="submission" date="2015-02" db="EMBL/GenBank/DDBJ databases">
        <title>Draft genome sequences of ten Microbacterium spp. with emphasis on heavy metal contaminated environments.</title>
        <authorList>
            <person name="Corretto E."/>
        </authorList>
    </citation>
    <scope>NUCLEOTIDE SEQUENCE [LARGE SCALE GENOMIC DNA]</scope>
    <source>
        <strain evidence="10 11">DSM 18659</strain>
    </source>
</reference>
<reference evidence="9 12" key="2">
    <citation type="journal article" date="2018" name="Nat. Biotechnol.">
        <title>A standardized bacterial taxonomy based on genome phylogeny substantially revises the tree of life.</title>
        <authorList>
            <person name="Parks D.H."/>
            <person name="Chuvochina M."/>
            <person name="Waite D.W."/>
            <person name="Rinke C."/>
            <person name="Skarshewski A."/>
            <person name="Chaumeil P.A."/>
            <person name="Hugenholtz P."/>
        </authorList>
    </citation>
    <scope>NUCLEOTIDE SEQUENCE [LARGE SCALE GENOMIC DNA]</scope>
    <source>
        <strain evidence="9">UBA9152</strain>
    </source>
</reference>
<comment type="subcellular location">
    <subcellularLocation>
        <location evidence="1">Membrane</location>
        <topology evidence="1">Multi-pass membrane protein</topology>
    </subcellularLocation>
</comment>
<evidence type="ECO:0000313" key="11">
    <source>
        <dbReference type="Proteomes" id="UP000033451"/>
    </source>
</evidence>
<evidence type="ECO:0000313" key="10">
    <source>
        <dbReference type="EMBL" id="KJL37308.1"/>
    </source>
</evidence>
<sequence length="107" mass="11433">MPGLYLLVIVVSAAGVALLDARHRLALWARPLTTAIAVFVGTAFFVVWDLVGIAAGVFVQGDSPLYLGIELAPHLPLEEITFLLFLCYLAAVCAGAGTRLLARKEPR</sequence>
<keyword evidence="11" id="KW-1185">Reference proteome</keyword>
<evidence type="ECO:0000313" key="12">
    <source>
        <dbReference type="Proteomes" id="UP000257479"/>
    </source>
</evidence>
<evidence type="ECO:0000256" key="4">
    <source>
        <dbReference type="ARBA" id="ARBA00022746"/>
    </source>
</evidence>
<evidence type="ECO:0000256" key="5">
    <source>
        <dbReference type="ARBA" id="ARBA00022989"/>
    </source>
</evidence>
<evidence type="ECO:0000256" key="2">
    <source>
        <dbReference type="ARBA" id="ARBA00004829"/>
    </source>
</evidence>
<feature type="transmembrane region" description="Helical" evidence="8">
    <location>
        <begin position="35"/>
        <end position="60"/>
    </location>
</feature>
<evidence type="ECO:0000256" key="1">
    <source>
        <dbReference type="ARBA" id="ARBA00004141"/>
    </source>
</evidence>
<evidence type="ECO:0000256" key="7">
    <source>
        <dbReference type="ARBA" id="ARBA00023235"/>
    </source>
</evidence>
<evidence type="ECO:0000313" key="9">
    <source>
        <dbReference type="EMBL" id="HAN25163.1"/>
    </source>
</evidence>
<protein>
    <submittedName>
        <fullName evidence="9">Lycopene cyclase domain-containing protein</fullName>
    </submittedName>
</protein>
<comment type="caution">
    <text evidence="10">The sequence shown here is derived from an EMBL/GenBank/DDBJ whole genome shotgun (WGS) entry which is preliminary data.</text>
</comment>
<organism evidence="10 11">
    <name type="scientific">Microbacterium ginsengisoli</name>
    <dbReference type="NCBI Taxonomy" id="400772"/>
    <lineage>
        <taxon>Bacteria</taxon>
        <taxon>Bacillati</taxon>
        <taxon>Actinomycetota</taxon>
        <taxon>Actinomycetes</taxon>
        <taxon>Micrococcales</taxon>
        <taxon>Microbacteriaceae</taxon>
        <taxon>Microbacterium</taxon>
    </lineage>
</organism>
<dbReference type="Proteomes" id="UP000257479">
    <property type="component" value="Unassembled WGS sequence"/>
</dbReference>
<dbReference type="GO" id="GO:0016117">
    <property type="term" value="P:carotenoid biosynthetic process"/>
    <property type="evidence" value="ECO:0007669"/>
    <property type="project" value="UniProtKB-KW"/>
</dbReference>
<dbReference type="EMBL" id="JYIY01000067">
    <property type="protein sequence ID" value="KJL37308.1"/>
    <property type="molecule type" value="Genomic_DNA"/>
</dbReference>
<keyword evidence="6 8" id="KW-0472">Membrane</keyword>
<dbReference type="EMBL" id="DMNG01000197">
    <property type="protein sequence ID" value="HAN25163.1"/>
    <property type="molecule type" value="Genomic_DNA"/>
</dbReference>
<keyword evidence="4" id="KW-0125">Carotenoid biosynthesis</keyword>
<keyword evidence="3 8" id="KW-0812">Transmembrane</keyword>
<evidence type="ECO:0000256" key="6">
    <source>
        <dbReference type="ARBA" id="ARBA00023136"/>
    </source>
</evidence>
<keyword evidence="5 8" id="KW-1133">Transmembrane helix</keyword>
<evidence type="ECO:0000256" key="3">
    <source>
        <dbReference type="ARBA" id="ARBA00022692"/>
    </source>
</evidence>
<dbReference type="PATRIC" id="fig|400772.4.peg.1056"/>
<dbReference type="InterPro" id="IPR017825">
    <property type="entry name" value="Lycopene_cyclase_dom"/>
</dbReference>
<name>A0A0F0LW18_9MICO</name>
<dbReference type="GO" id="GO:0045436">
    <property type="term" value="F:lycopene beta cyclase activity"/>
    <property type="evidence" value="ECO:0007669"/>
    <property type="project" value="UniProtKB-ARBA"/>
</dbReference>
<dbReference type="AlphaFoldDB" id="A0A0F0LW18"/>
<dbReference type="Proteomes" id="UP000033451">
    <property type="component" value="Unassembled WGS sequence"/>
</dbReference>
<proteinExistence type="predicted"/>
<dbReference type="GO" id="GO:0016020">
    <property type="term" value="C:membrane"/>
    <property type="evidence" value="ECO:0007669"/>
    <property type="project" value="UniProtKB-SubCell"/>
</dbReference>
<dbReference type="GO" id="GO:0016872">
    <property type="term" value="F:intramolecular lyase activity"/>
    <property type="evidence" value="ECO:0007669"/>
    <property type="project" value="InterPro"/>
</dbReference>
<feature type="transmembrane region" description="Helical" evidence="8">
    <location>
        <begin position="6"/>
        <end position="23"/>
    </location>
</feature>
<dbReference type="NCBIfam" id="TIGR03462">
    <property type="entry name" value="CarR_dom_SF"/>
    <property type="match status" value="1"/>
</dbReference>
<gene>
    <name evidence="9" type="ORF">DCP95_11415</name>
    <name evidence="10" type="ORF">RR49_01031</name>
</gene>
<dbReference type="OrthoDB" id="4774157at2"/>
<dbReference type="STRING" id="400772.RR49_01031"/>
<evidence type="ECO:0000256" key="8">
    <source>
        <dbReference type="SAM" id="Phobius"/>
    </source>
</evidence>
<accession>A0A0F0LW18</accession>
<dbReference type="RefSeq" id="WP_045246989.1">
    <property type="nucleotide sequence ID" value="NZ_JYIY01000067.1"/>
</dbReference>